<dbReference type="PANTHER" id="PTHR10720:SF0">
    <property type="entry name" value="HEME OXYGENASE"/>
    <property type="match status" value="1"/>
</dbReference>
<evidence type="ECO:0008006" key="7">
    <source>
        <dbReference type="Google" id="ProtNLM"/>
    </source>
</evidence>
<keyword evidence="4" id="KW-0812">Transmembrane</keyword>
<dbReference type="PRINTS" id="PR00088">
    <property type="entry name" value="HAEMOXYGNASE"/>
</dbReference>
<dbReference type="InterPro" id="IPR016053">
    <property type="entry name" value="Haem_Oase-like"/>
</dbReference>
<dbReference type="GO" id="GO:0006788">
    <property type="term" value="P:heme oxidation"/>
    <property type="evidence" value="ECO:0007669"/>
    <property type="project" value="InterPro"/>
</dbReference>
<reference evidence="5 6" key="1">
    <citation type="journal article" name="Sci. Rep.">
        <title>Telomere-to-telomere assembled and centromere annotated genomes of the two main subspecies of the button mushroom Agaricus bisporus reveal especially polymorphic chromosome ends.</title>
        <authorList>
            <person name="Sonnenberg A.S.M."/>
            <person name="Sedaghat-Telgerd N."/>
            <person name="Lavrijssen B."/>
            <person name="Ohm R.A."/>
            <person name="Hendrickx P.M."/>
            <person name="Scholtmeijer K."/>
            <person name="Baars J.J.P."/>
            <person name="van Peer A."/>
        </authorList>
    </citation>
    <scope>NUCLEOTIDE SEQUENCE [LARGE SCALE GENOMIC DNA]</scope>
    <source>
        <strain evidence="5 6">H119_p4</strain>
    </source>
</reference>
<dbReference type="InterPro" id="IPR016084">
    <property type="entry name" value="Haem_Oase-like_multi-hlx"/>
</dbReference>
<dbReference type="InterPro" id="IPR002051">
    <property type="entry name" value="Haem_Oase"/>
</dbReference>
<comment type="caution">
    <text evidence="5">The sequence shown here is derived from an EMBL/GenBank/DDBJ whole genome shotgun (WGS) entry which is preliminary data.</text>
</comment>
<keyword evidence="1" id="KW-0349">Heme</keyword>
<evidence type="ECO:0000313" key="5">
    <source>
        <dbReference type="EMBL" id="KAF7768574.1"/>
    </source>
</evidence>
<keyword evidence="2" id="KW-0479">Metal-binding</keyword>
<name>A0A8H7EZA7_AGABI</name>
<dbReference type="Pfam" id="PF01126">
    <property type="entry name" value="Heme_oxygenase"/>
    <property type="match status" value="1"/>
</dbReference>
<evidence type="ECO:0000256" key="2">
    <source>
        <dbReference type="ARBA" id="ARBA00022723"/>
    </source>
</evidence>
<evidence type="ECO:0000256" key="4">
    <source>
        <dbReference type="SAM" id="Phobius"/>
    </source>
</evidence>
<proteinExistence type="predicted"/>
<dbReference type="SUPFAM" id="SSF48613">
    <property type="entry name" value="Heme oxygenase-like"/>
    <property type="match status" value="1"/>
</dbReference>
<evidence type="ECO:0000256" key="3">
    <source>
        <dbReference type="ARBA" id="ARBA00023004"/>
    </source>
</evidence>
<evidence type="ECO:0000256" key="1">
    <source>
        <dbReference type="ARBA" id="ARBA00022617"/>
    </source>
</evidence>
<dbReference type="PANTHER" id="PTHR10720">
    <property type="entry name" value="HEME OXYGENASE"/>
    <property type="match status" value="1"/>
</dbReference>
<protein>
    <recommendedName>
        <fullName evidence="7">Heme oxygenase</fullName>
    </recommendedName>
</protein>
<keyword evidence="3" id="KW-0408">Iron</keyword>
<dbReference type="AlphaFoldDB" id="A0A8H7EZA7"/>
<accession>A0A8H7EZA7</accession>
<dbReference type="GO" id="GO:0046872">
    <property type="term" value="F:metal ion binding"/>
    <property type="evidence" value="ECO:0007669"/>
    <property type="project" value="UniProtKB-KW"/>
</dbReference>
<organism evidence="5 6">
    <name type="scientific">Agaricus bisporus var. burnettii</name>
    <dbReference type="NCBI Taxonomy" id="192524"/>
    <lineage>
        <taxon>Eukaryota</taxon>
        <taxon>Fungi</taxon>
        <taxon>Dikarya</taxon>
        <taxon>Basidiomycota</taxon>
        <taxon>Agaricomycotina</taxon>
        <taxon>Agaricomycetes</taxon>
        <taxon>Agaricomycetidae</taxon>
        <taxon>Agaricales</taxon>
        <taxon>Agaricineae</taxon>
        <taxon>Agaricaceae</taxon>
        <taxon>Agaricus</taxon>
    </lineage>
</organism>
<dbReference type="Proteomes" id="UP000629468">
    <property type="component" value="Unassembled WGS sequence"/>
</dbReference>
<feature type="transmembrane region" description="Helical" evidence="4">
    <location>
        <begin position="311"/>
        <end position="335"/>
    </location>
</feature>
<dbReference type="EMBL" id="JABXXO010000010">
    <property type="protein sequence ID" value="KAF7768574.1"/>
    <property type="molecule type" value="Genomic_DNA"/>
</dbReference>
<sequence>MIQHDVQMQLARKLFHRSDPRRPTQHASLCSAFGAEPKIFMLNSSYISRQPLATLLREATKPSHDRANSSVGANRLLSGQLPKDQYIQFLMMLWHVYDTLERQLERHSTHPTLEPTYNPALLGRATPLESDISHLLQVPVSKWQSHPLHTSLMSNMPDQLRSYVDRIQYLSDSSDPSPLLAHSYARYLGDLSGGQIMRRTIAKAYDLDVTSGLGTEFYTFKQLSSSKKATQGDMKTIKDWFREGMNKCKSEESKTAVVNEALLAYDLNIGLFDTMEAHTAAENENPASEKSEGYTSEQPLKTLDSGLEKTYPVASVVAFIAAACLAHFILVVGGFTGDKGYQKLVAITGWLSSIF</sequence>
<keyword evidence="4" id="KW-0472">Membrane</keyword>
<evidence type="ECO:0000313" key="6">
    <source>
        <dbReference type="Proteomes" id="UP000629468"/>
    </source>
</evidence>
<dbReference type="GO" id="GO:0004392">
    <property type="term" value="F:heme oxygenase (decyclizing) activity"/>
    <property type="evidence" value="ECO:0007669"/>
    <property type="project" value="InterPro"/>
</dbReference>
<keyword evidence="4" id="KW-1133">Transmembrane helix</keyword>
<dbReference type="CDD" id="cd19165">
    <property type="entry name" value="HemeO"/>
    <property type="match status" value="1"/>
</dbReference>
<dbReference type="Gene3D" id="1.20.910.10">
    <property type="entry name" value="Heme oxygenase-like"/>
    <property type="match status" value="1"/>
</dbReference>
<gene>
    <name evidence="5" type="ORF">Agabi119p4_7817</name>
</gene>